<dbReference type="GO" id="GO:0003777">
    <property type="term" value="F:microtubule motor activity"/>
    <property type="evidence" value="ECO:0007669"/>
    <property type="project" value="InterPro"/>
</dbReference>
<dbReference type="PANTHER" id="PTHR47969">
    <property type="entry name" value="CHROMOSOME-ASSOCIATED KINESIN KIF4A-RELATED"/>
    <property type="match status" value="1"/>
</dbReference>
<evidence type="ECO:0000313" key="10">
    <source>
        <dbReference type="Proteomes" id="UP000271974"/>
    </source>
</evidence>
<evidence type="ECO:0000259" key="8">
    <source>
        <dbReference type="PROSITE" id="PS50067"/>
    </source>
</evidence>
<keyword evidence="10" id="KW-1185">Reference proteome</keyword>
<dbReference type="OrthoDB" id="3176171at2759"/>
<dbReference type="AlphaFoldDB" id="A0A433T865"/>
<dbReference type="PROSITE" id="PS50067">
    <property type="entry name" value="KINESIN_MOTOR_2"/>
    <property type="match status" value="1"/>
</dbReference>
<keyword evidence="4" id="KW-0206">Cytoskeleton</keyword>
<name>A0A433T865_ELYCH</name>
<protein>
    <recommendedName>
        <fullName evidence="8">Kinesin motor domain-containing protein</fullName>
    </recommendedName>
</protein>
<dbReference type="GO" id="GO:0005875">
    <property type="term" value="C:microtubule associated complex"/>
    <property type="evidence" value="ECO:0007669"/>
    <property type="project" value="TreeGrafter"/>
</dbReference>
<dbReference type="GO" id="GO:0005524">
    <property type="term" value="F:ATP binding"/>
    <property type="evidence" value="ECO:0007669"/>
    <property type="project" value="UniProtKB-KW"/>
</dbReference>
<dbReference type="PANTHER" id="PTHR47969:SF33">
    <property type="entry name" value="KINESIN-LIKE PROTEIN"/>
    <property type="match status" value="1"/>
</dbReference>
<evidence type="ECO:0000256" key="3">
    <source>
        <dbReference type="ARBA" id="ARBA00022840"/>
    </source>
</evidence>
<keyword evidence="3" id="KW-0067">ATP-binding</keyword>
<organism evidence="9 10">
    <name type="scientific">Elysia chlorotica</name>
    <name type="common">Eastern emerald elysia</name>
    <name type="synonym">Sea slug</name>
    <dbReference type="NCBI Taxonomy" id="188477"/>
    <lineage>
        <taxon>Eukaryota</taxon>
        <taxon>Metazoa</taxon>
        <taxon>Spiralia</taxon>
        <taxon>Lophotrochozoa</taxon>
        <taxon>Mollusca</taxon>
        <taxon>Gastropoda</taxon>
        <taxon>Heterobranchia</taxon>
        <taxon>Euthyneura</taxon>
        <taxon>Panpulmonata</taxon>
        <taxon>Sacoglossa</taxon>
        <taxon>Placobranchoidea</taxon>
        <taxon>Plakobranchidae</taxon>
        <taxon>Elysia</taxon>
    </lineage>
</organism>
<evidence type="ECO:0000313" key="9">
    <source>
        <dbReference type="EMBL" id="RUS77782.1"/>
    </source>
</evidence>
<dbReference type="InterPro" id="IPR027640">
    <property type="entry name" value="Kinesin-like_fam"/>
</dbReference>
<sequence>QVIDLLNPNQRRYLSVRWSKNKGFYVENLFTVECETIDDLMAVLEEGGCIHGFVDWWSRRLVERLGIIMGKMAVYEKVKDSTAPGGPGMMESNSINKSLLVLGNCISHLGDSKRRLGHIPYRDSKLTKLLADSLGGNGITLMIACITPSSSNATETLNTLRYASRAKKIKSKPTVKMDPREKLIVTLKKEIKILRQENHYLRQQLDFPAKPKGQLQKENDEKFMKFMKEQQQKETGLYEMLQEYMVENETLRAENSEMHQTKDSSRREQQILYKENEKLSRRVEELERLMSEHPGTWSLVDHRRTDGYGQHDLSPRGSPVTVGYMSPTHRSTIRPTDLPVNGGRVKATSPTSHGQPKRPPHRLADHVTRPVPRPIDYVEDIPNGYISPRQSSLVKHGAMSPRQLDRKASQVSQTDMIRGMNDQLRKEVMQLDGEIQHHTRGAAAQAMAKSYFR</sequence>
<feature type="region of interest" description="Disordered" evidence="7">
    <location>
        <begin position="330"/>
        <end position="368"/>
    </location>
</feature>
<dbReference type="GO" id="GO:0008017">
    <property type="term" value="F:microtubule binding"/>
    <property type="evidence" value="ECO:0007669"/>
    <property type="project" value="InterPro"/>
</dbReference>
<evidence type="ECO:0000256" key="6">
    <source>
        <dbReference type="SAM" id="Coils"/>
    </source>
</evidence>
<dbReference type="Pfam" id="PF00225">
    <property type="entry name" value="Kinesin"/>
    <property type="match status" value="1"/>
</dbReference>
<comment type="caution">
    <text evidence="5">Lacks conserved residue(s) required for the propagation of feature annotation.</text>
</comment>
<comment type="similarity">
    <text evidence="5">Belongs to the TRAFAC class myosin-kinesin ATPase superfamily. Kinesin family.</text>
</comment>
<dbReference type="Gene3D" id="3.40.850.10">
    <property type="entry name" value="Kinesin motor domain"/>
    <property type="match status" value="2"/>
</dbReference>
<dbReference type="STRING" id="188477.A0A433T865"/>
<proteinExistence type="inferred from homology"/>
<evidence type="ECO:0000256" key="4">
    <source>
        <dbReference type="ARBA" id="ARBA00023212"/>
    </source>
</evidence>
<dbReference type="SMART" id="SM00129">
    <property type="entry name" value="KISc"/>
    <property type="match status" value="1"/>
</dbReference>
<dbReference type="InterPro" id="IPR027417">
    <property type="entry name" value="P-loop_NTPase"/>
</dbReference>
<dbReference type="EMBL" id="RQTK01000552">
    <property type="protein sequence ID" value="RUS77782.1"/>
    <property type="molecule type" value="Genomic_DNA"/>
</dbReference>
<evidence type="ECO:0000256" key="7">
    <source>
        <dbReference type="SAM" id="MobiDB-lite"/>
    </source>
</evidence>
<keyword evidence="2" id="KW-0547">Nucleotide-binding</keyword>
<dbReference type="Proteomes" id="UP000271974">
    <property type="component" value="Unassembled WGS sequence"/>
</dbReference>
<feature type="non-terminal residue" evidence="9">
    <location>
        <position position="1"/>
    </location>
</feature>
<comment type="subcellular location">
    <subcellularLocation>
        <location evidence="1">Cytoplasm</location>
        <location evidence="1">Cytoskeleton</location>
    </subcellularLocation>
</comment>
<dbReference type="InterPro" id="IPR001752">
    <property type="entry name" value="Kinesin_motor_dom"/>
</dbReference>
<keyword evidence="4" id="KW-0963">Cytoplasm</keyword>
<dbReference type="SUPFAM" id="SSF52540">
    <property type="entry name" value="P-loop containing nucleoside triphosphate hydrolases"/>
    <property type="match status" value="1"/>
</dbReference>
<evidence type="ECO:0000256" key="1">
    <source>
        <dbReference type="ARBA" id="ARBA00004245"/>
    </source>
</evidence>
<comment type="caution">
    <text evidence="9">The sequence shown here is derived from an EMBL/GenBank/DDBJ whole genome shotgun (WGS) entry which is preliminary data.</text>
</comment>
<evidence type="ECO:0000256" key="5">
    <source>
        <dbReference type="PROSITE-ProRule" id="PRU00283"/>
    </source>
</evidence>
<reference evidence="9 10" key="1">
    <citation type="submission" date="2019-01" db="EMBL/GenBank/DDBJ databases">
        <title>A draft genome assembly of the solar-powered sea slug Elysia chlorotica.</title>
        <authorList>
            <person name="Cai H."/>
            <person name="Li Q."/>
            <person name="Fang X."/>
            <person name="Li J."/>
            <person name="Curtis N.E."/>
            <person name="Altenburger A."/>
            <person name="Shibata T."/>
            <person name="Feng M."/>
            <person name="Maeda T."/>
            <person name="Schwartz J.A."/>
            <person name="Shigenobu S."/>
            <person name="Lundholm N."/>
            <person name="Nishiyama T."/>
            <person name="Yang H."/>
            <person name="Hasebe M."/>
            <person name="Li S."/>
            <person name="Pierce S.K."/>
            <person name="Wang J."/>
        </authorList>
    </citation>
    <scope>NUCLEOTIDE SEQUENCE [LARGE SCALE GENOMIC DNA]</scope>
    <source>
        <strain evidence="9">EC2010</strain>
        <tissue evidence="9">Whole organism of an adult</tissue>
    </source>
</reference>
<gene>
    <name evidence="9" type="ORF">EGW08_014446</name>
</gene>
<dbReference type="InterPro" id="IPR036961">
    <property type="entry name" value="Kinesin_motor_dom_sf"/>
</dbReference>
<feature type="domain" description="Kinesin motor" evidence="8">
    <location>
        <begin position="1"/>
        <end position="169"/>
    </location>
</feature>
<dbReference type="GO" id="GO:0007018">
    <property type="term" value="P:microtubule-based movement"/>
    <property type="evidence" value="ECO:0007669"/>
    <property type="project" value="InterPro"/>
</dbReference>
<dbReference type="GO" id="GO:0007052">
    <property type="term" value="P:mitotic spindle organization"/>
    <property type="evidence" value="ECO:0007669"/>
    <property type="project" value="TreeGrafter"/>
</dbReference>
<feature type="coiled-coil region" evidence="6">
    <location>
        <begin position="241"/>
        <end position="289"/>
    </location>
</feature>
<accession>A0A433T865</accession>
<keyword evidence="6" id="KW-0175">Coiled coil</keyword>
<evidence type="ECO:0000256" key="2">
    <source>
        <dbReference type="ARBA" id="ARBA00022741"/>
    </source>
</evidence>
<dbReference type="GO" id="GO:0051231">
    <property type="term" value="P:spindle elongation"/>
    <property type="evidence" value="ECO:0007669"/>
    <property type="project" value="TreeGrafter"/>
</dbReference>